<dbReference type="InterPro" id="IPR048207">
    <property type="entry name" value="HprT-like"/>
</dbReference>
<feature type="chain" id="PRO_5020228499" evidence="1">
    <location>
        <begin position="26"/>
        <end position="63"/>
    </location>
</feature>
<organism evidence="2 3">
    <name type="scientific">Brenneria rubrifaciens</name>
    <dbReference type="NCBI Taxonomy" id="55213"/>
    <lineage>
        <taxon>Bacteria</taxon>
        <taxon>Pseudomonadati</taxon>
        <taxon>Pseudomonadota</taxon>
        <taxon>Gammaproteobacteria</taxon>
        <taxon>Enterobacterales</taxon>
        <taxon>Pectobacteriaceae</taxon>
        <taxon>Brenneria</taxon>
    </lineage>
</organism>
<dbReference type="RefSeq" id="WP_137713587.1">
    <property type="nucleotide sequence ID" value="NZ_CP034035.1"/>
</dbReference>
<dbReference type="Proteomes" id="UP000299580">
    <property type="component" value="Chromosome"/>
</dbReference>
<sequence>MWAKYLLPVAAVLLLNACSSSRSVANCTSVKCRPQPEGRQLVIWWQPDLRLGNADFSKVNVDD</sequence>
<dbReference type="KEGG" id="brb:EH207_08450"/>
<accession>A0A4P8QSV4</accession>
<evidence type="ECO:0000256" key="1">
    <source>
        <dbReference type="SAM" id="SignalP"/>
    </source>
</evidence>
<dbReference type="OrthoDB" id="6548477at2"/>
<feature type="signal peptide" evidence="1">
    <location>
        <begin position="1"/>
        <end position="25"/>
    </location>
</feature>
<name>A0A4P8QSV4_9GAMM</name>
<protein>
    <submittedName>
        <fullName evidence="2">Type III secretion protein HrpT</fullName>
    </submittedName>
</protein>
<evidence type="ECO:0000313" key="3">
    <source>
        <dbReference type="Proteomes" id="UP000299580"/>
    </source>
</evidence>
<dbReference type="EMBL" id="CP034035">
    <property type="protein sequence ID" value="QCR08549.1"/>
    <property type="molecule type" value="Genomic_DNA"/>
</dbReference>
<gene>
    <name evidence="2" type="ORF">EH207_08450</name>
</gene>
<proteinExistence type="predicted"/>
<dbReference type="NCBIfam" id="NF041532">
    <property type="entry name" value="HprT"/>
    <property type="match status" value="1"/>
</dbReference>
<reference evidence="2 3" key="1">
    <citation type="submission" date="2018-11" db="EMBL/GenBank/DDBJ databases">
        <title>Genome sequences of Brenneria nigrifluens and Brenneria rubrifaciens.</title>
        <authorList>
            <person name="Poret-Peterson A.T."/>
            <person name="McClean A.E."/>
            <person name="Kluepfel D.A."/>
        </authorList>
    </citation>
    <scope>NUCLEOTIDE SEQUENCE [LARGE SCALE GENOMIC DNA]</scope>
    <source>
        <strain evidence="2 3">6D370</strain>
    </source>
</reference>
<evidence type="ECO:0000313" key="2">
    <source>
        <dbReference type="EMBL" id="QCR08549.1"/>
    </source>
</evidence>
<keyword evidence="1" id="KW-0732">Signal</keyword>
<keyword evidence="3" id="KW-1185">Reference proteome</keyword>
<dbReference type="AlphaFoldDB" id="A0A4P8QSV4"/>